<evidence type="ECO:0000313" key="2">
    <source>
        <dbReference type="EMBL" id="SDF66852.1"/>
    </source>
</evidence>
<proteinExistence type="predicted"/>
<protein>
    <submittedName>
        <fullName evidence="3">Transposase</fullName>
    </submittedName>
</protein>
<evidence type="ECO:0000313" key="5">
    <source>
        <dbReference type="Proteomes" id="UP000317951"/>
    </source>
</evidence>
<name>A0A5C5Q907_9PSED</name>
<dbReference type="AlphaFoldDB" id="A0A5C5Q907"/>
<dbReference type="GeneID" id="78555017"/>
<dbReference type="Gene3D" id="3.30.70.1290">
    <property type="entry name" value="Transposase IS200-like"/>
    <property type="match status" value="1"/>
</dbReference>
<organism evidence="3 5">
    <name type="scientific">Pseudomonas extremaustralis</name>
    <dbReference type="NCBI Taxonomy" id="359110"/>
    <lineage>
        <taxon>Bacteria</taxon>
        <taxon>Pseudomonadati</taxon>
        <taxon>Pseudomonadota</taxon>
        <taxon>Gammaproteobacteria</taxon>
        <taxon>Pseudomonadales</taxon>
        <taxon>Pseudomonadaceae</taxon>
        <taxon>Pseudomonas</taxon>
    </lineage>
</organism>
<dbReference type="SUPFAM" id="SSF143422">
    <property type="entry name" value="Transposase IS200-like"/>
    <property type="match status" value="1"/>
</dbReference>
<accession>A0A5C5Q907</accession>
<dbReference type="InterPro" id="IPR002686">
    <property type="entry name" value="Transposase_17"/>
</dbReference>
<gene>
    <name evidence="3" type="ORF">FIV36_21515</name>
    <name evidence="2" type="ORF">SAMN05216591_3627</name>
</gene>
<dbReference type="SMART" id="SM01321">
    <property type="entry name" value="Y1_Tnp"/>
    <property type="match status" value="1"/>
</dbReference>
<dbReference type="Proteomes" id="UP000317951">
    <property type="component" value="Unassembled WGS sequence"/>
</dbReference>
<dbReference type="InterPro" id="IPR036515">
    <property type="entry name" value="Transposase_17_sf"/>
</dbReference>
<sequence>MPRMGRIVLPNYPHHIVQRGHNRQVVFAVSEDYQRYLADLHELKDAFGVKVYAYCLMTNHVHLLLAPGESVAGLGQLMKALAARATRYRNRLEGRSGTLWESRYKSSVVQSDSYLLACCRYIELNPVRARMVSDAADYPWSSYRIRVGDVPDGHWLDADPCFVALGDTATERCHRYEEFVRQAVPADEIRLIRDALQRGQLTGTSRFVDEVERIVGVRIEQRGQGRPSGNLGK</sequence>
<dbReference type="GO" id="GO:0004803">
    <property type="term" value="F:transposase activity"/>
    <property type="evidence" value="ECO:0007669"/>
    <property type="project" value="InterPro"/>
</dbReference>
<keyword evidence="4" id="KW-1185">Reference proteome</keyword>
<dbReference type="OrthoDB" id="9814067at2"/>
<reference evidence="3 5" key="2">
    <citation type="submission" date="2019-06" db="EMBL/GenBank/DDBJ databases">
        <title>Pseudomonas bimorpha sp. nov. isolated from bovine raw milk and skim milk concentrate.</title>
        <authorList>
            <person name="Hofmann K."/>
            <person name="Huptas C."/>
            <person name="Doll E."/>
            <person name="Scherer S."/>
            <person name="Wenning M."/>
        </authorList>
    </citation>
    <scope>NUCLEOTIDE SEQUENCE [LARGE SCALE GENOMIC DNA]</scope>
    <source>
        <strain evidence="3 5">DSM 17835</strain>
    </source>
</reference>
<reference evidence="2 4" key="1">
    <citation type="submission" date="2016-10" db="EMBL/GenBank/DDBJ databases">
        <authorList>
            <person name="Varghese N."/>
            <person name="Submissions S."/>
        </authorList>
    </citation>
    <scope>NUCLEOTIDE SEQUENCE [LARGE SCALE GENOMIC DNA]</scope>
    <source>
        <strain evidence="2 4">DSM 17835</strain>
    </source>
</reference>
<feature type="domain" description="Transposase IS200-like" evidence="1">
    <location>
        <begin position="9"/>
        <end position="125"/>
    </location>
</feature>
<dbReference type="PANTHER" id="PTHR34322">
    <property type="entry name" value="TRANSPOSASE, Y1_TNP DOMAIN-CONTAINING"/>
    <property type="match status" value="1"/>
</dbReference>
<dbReference type="GO" id="GO:0003677">
    <property type="term" value="F:DNA binding"/>
    <property type="evidence" value="ECO:0007669"/>
    <property type="project" value="InterPro"/>
</dbReference>
<dbReference type="Pfam" id="PF01797">
    <property type="entry name" value="Y1_Tnp"/>
    <property type="match status" value="1"/>
</dbReference>
<dbReference type="Proteomes" id="UP000182858">
    <property type="component" value="Chromosome I"/>
</dbReference>
<dbReference type="EMBL" id="VFET01000020">
    <property type="protein sequence ID" value="TWS02165.1"/>
    <property type="molecule type" value="Genomic_DNA"/>
</dbReference>
<evidence type="ECO:0000259" key="1">
    <source>
        <dbReference type="SMART" id="SM01321"/>
    </source>
</evidence>
<dbReference type="PANTHER" id="PTHR34322:SF2">
    <property type="entry name" value="TRANSPOSASE IS200-LIKE DOMAIN-CONTAINING PROTEIN"/>
    <property type="match status" value="1"/>
</dbReference>
<evidence type="ECO:0000313" key="4">
    <source>
        <dbReference type="Proteomes" id="UP000182858"/>
    </source>
</evidence>
<dbReference type="RefSeq" id="WP_010565699.1">
    <property type="nucleotide sequence ID" value="NZ_FUYI01000003.1"/>
</dbReference>
<dbReference type="EMBL" id="LT629689">
    <property type="protein sequence ID" value="SDF66852.1"/>
    <property type="molecule type" value="Genomic_DNA"/>
</dbReference>
<evidence type="ECO:0000313" key="3">
    <source>
        <dbReference type="EMBL" id="TWS02165.1"/>
    </source>
</evidence>
<dbReference type="GO" id="GO:0006313">
    <property type="term" value="P:DNA transposition"/>
    <property type="evidence" value="ECO:0007669"/>
    <property type="project" value="InterPro"/>
</dbReference>